<evidence type="ECO:0000259" key="2">
    <source>
        <dbReference type="Pfam" id="PF02541"/>
    </source>
</evidence>
<dbReference type="Pfam" id="PF02541">
    <property type="entry name" value="Ppx-GppA"/>
    <property type="match status" value="1"/>
</dbReference>
<dbReference type="OrthoDB" id="550944at2759"/>
<keyword evidence="4" id="KW-1185">Reference proteome</keyword>
<sequence>MNGADWEAALSRGSASAGGGAGDGAAASLATPHPALTTALEAAAWEAALRPQPRAPLVAAVECGSHSTRLLITDGTNDLDRLSLDTCLGSDLGSDLAPGDGSSHPITIRGAATLAALSDFAARLRARGAPRARAVGTAALRECGRGAAAPFLAAAAAALGGCPIEVLSGDEEGALAFAGAASSLPNGRPCLLVDLGGRSTEFCFGAAGEARPDWVESLPLGCLRVAAAAGGAPGWRAAAEAVLGAEGSGLLARLRAAGPGWRLVVTGGTVTSAAAVLLGLRSYDHARVHMARLRGAQLLRLADELSSPDAQARAVEAHPWLTPERAASLAPGCAALAAVADWLEAAAQGGPSCSSACGASGGAVDRGGGGGGPGHGHSGGHSGAVDRGSGGGGSGEGSGGAELLVSDRDLLDGLALSLLAGGQGGRPEAA</sequence>
<name>A0A2V0PIV1_9CHLO</name>
<dbReference type="PANTHER" id="PTHR30005">
    <property type="entry name" value="EXOPOLYPHOSPHATASE"/>
    <property type="match status" value="1"/>
</dbReference>
<evidence type="ECO:0000313" key="3">
    <source>
        <dbReference type="EMBL" id="GBF99731.1"/>
    </source>
</evidence>
<dbReference type="GO" id="GO:0006357">
    <property type="term" value="P:regulation of transcription by RNA polymerase II"/>
    <property type="evidence" value="ECO:0007669"/>
    <property type="project" value="TreeGrafter"/>
</dbReference>
<dbReference type="SUPFAM" id="SSF53067">
    <property type="entry name" value="Actin-like ATPase domain"/>
    <property type="match status" value="2"/>
</dbReference>
<dbReference type="Gene3D" id="3.30.420.150">
    <property type="entry name" value="Exopolyphosphatase. Domain 2"/>
    <property type="match status" value="1"/>
</dbReference>
<dbReference type="STRING" id="307507.A0A2V0PIV1"/>
<dbReference type="AlphaFoldDB" id="A0A2V0PIV1"/>
<evidence type="ECO:0000313" key="4">
    <source>
        <dbReference type="Proteomes" id="UP000247498"/>
    </source>
</evidence>
<comment type="caution">
    <text evidence="3">The sequence shown here is derived from an EMBL/GenBank/DDBJ whole genome shotgun (WGS) entry which is preliminary data.</text>
</comment>
<organism evidence="3 4">
    <name type="scientific">Raphidocelis subcapitata</name>
    <dbReference type="NCBI Taxonomy" id="307507"/>
    <lineage>
        <taxon>Eukaryota</taxon>
        <taxon>Viridiplantae</taxon>
        <taxon>Chlorophyta</taxon>
        <taxon>core chlorophytes</taxon>
        <taxon>Chlorophyceae</taxon>
        <taxon>CS clade</taxon>
        <taxon>Sphaeropleales</taxon>
        <taxon>Selenastraceae</taxon>
        <taxon>Raphidocelis</taxon>
    </lineage>
</organism>
<feature type="domain" description="Ppx/GppA phosphatase N-terminal" evidence="2">
    <location>
        <begin position="112"/>
        <end position="345"/>
    </location>
</feature>
<accession>A0A2V0PIV1</accession>
<dbReference type="Proteomes" id="UP000247498">
    <property type="component" value="Unassembled WGS sequence"/>
</dbReference>
<feature type="region of interest" description="Disordered" evidence="1">
    <location>
        <begin position="1"/>
        <end position="26"/>
    </location>
</feature>
<dbReference type="InterPro" id="IPR043129">
    <property type="entry name" value="ATPase_NBD"/>
</dbReference>
<dbReference type="InParanoid" id="A0A2V0PIV1"/>
<feature type="region of interest" description="Disordered" evidence="1">
    <location>
        <begin position="368"/>
        <end position="404"/>
    </location>
</feature>
<protein>
    <recommendedName>
        <fullName evidence="2">Ppx/GppA phosphatase N-terminal domain-containing protein</fullName>
    </recommendedName>
</protein>
<dbReference type="InterPro" id="IPR003695">
    <property type="entry name" value="Ppx_GppA_N"/>
</dbReference>
<feature type="compositionally biased region" description="Gly residues" evidence="1">
    <location>
        <begin position="368"/>
        <end position="400"/>
    </location>
</feature>
<dbReference type="InterPro" id="IPR050273">
    <property type="entry name" value="GppA/Ppx_hydrolase"/>
</dbReference>
<dbReference type="PANTHER" id="PTHR30005:SF0">
    <property type="entry name" value="RETROGRADE REGULATION PROTEIN 2"/>
    <property type="match status" value="1"/>
</dbReference>
<dbReference type="Gene3D" id="3.30.420.40">
    <property type="match status" value="1"/>
</dbReference>
<reference evidence="3 4" key="1">
    <citation type="journal article" date="2018" name="Sci. Rep.">
        <title>Raphidocelis subcapitata (=Pseudokirchneriella subcapitata) provides an insight into genome evolution and environmental adaptations in the Sphaeropleales.</title>
        <authorList>
            <person name="Suzuki S."/>
            <person name="Yamaguchi H."/>
            <person name="Nakajima N."/>
            <person name="Kawachi M."/>
        </authorList>
    </citation>
    <scope>NUCLEOTIDE SEQUENCE [LARGE SCALE GENOMIC DNA]</scope>
    <source>
        <strain evidence="3 4">NIES-35</strain>
    </source>
</reference>
<gene>
    <name evidence="3" type="ORF">Rsub_12444</name>
</gene>
<dbReference type="EMBL" id="BDRX01000170">
    <property type="protein sequence ID" value="GBF99731.1"/>
    <property type="molecule type" value="Genomic_DNA"/>
</dbReference>
<evidence type="ECO:0000256" key="1">
    <source>
        <dbReference type="SAM" id="MobiDB-lite"/>
    </source>
</evidence>
<proteinExistence type="predicted"/>